<keyword evidence="2" id="KW-1185">Reference proteome</keyword>
<dbReference type="EMBL" id="BIFR01000001">
    <property type="protein sequence ID" value="GCE11167.1"/>
    <property type="molecule type" value="Genomic_DNA"/>
</dbReference>
<dbReference type="AlphaFoldDB" id="A0A401ZWD3"/>
<evidence type="ECO:0000313" key="2">
    <source>
        <dbReference type="Proteomes" id="UP000287352"/>
    </source>
</evidence>
<name>A0A401ZWD3_9CHLR</name>
<comment type="caution">
    <text evidence="1">The sequence shown here is derived from an EMBL/GenBank/DDBJ whole genome shotgun (WGS) entry which is preliminary data.</text>
</comment>
<gene>
    <name evidence="1" type="ORF">KTT_10260</name>
</gene>
<dbReference type="Proteomes" id="UP000287352">
    <property type="component" value="Unassembled WGS sequence"/>
</dbReference>
<organism evidence="1 2">
    <name type="scientific">Tengunoibacter tsumagoiensis</name>
    <dbReference type="NCBI Taxonomy" id="2014871"/>
    <lineage>
        <taxon>Bacteria</taxon>
        <taxon>Bacillati</taxon>
        <taxon>Chloroflexota</taxon>
        <taxon>Ktedonobacteria</taxon>
        <taxon>Ktedonobacterales</taxon>
        <taxon>Dictyobacteraceae</taxon>
        <taxon>Tengunoibacter</taxon>
    </lineage>
</organism>
<sequence length="137" mass="16408">MLIEIPEFQPLDAENFGLWLTPQFLQISILWKEELKQSRVQQEELLILLHSPGYLPESNILSYPEFYTRLHISKRTIQFIKTLSPTAHKWFFSYVVLYIWYSYTDNSKKVYARSQLKTLLCSSCYIGYPKKRGRRYS</sequence>
<reference evidence="2" key="1">
    <citation type="submission" date="2018-12" db="EMBL/GenBank/DDBJ databases">
        <title>Tengunoibacter tsumagoiensis gen. nov., sp. nov., Dictyobacter kobayashii sp. nov., D. alpinus sp. nov., and D. joshuensis sp. nov. and description of Dictyobacteraceae fam. nov. within the order Ktedonobacterales isolated from Tengu-no-mugimeshi.</title>
        <authorList>
            <person name="Wang C.M."/>
            <person name="Zheng Y."/>
            <person name="Sakai Y."/>
            <person name="Toyoda A."/>
            <person name="Minakuchi Y."/>
            <person name="Abe K."/>
            <person name="Yokota A."/>
            <person name="Yabe S."/>
        </authorList>
    </citation>
    <scope>NUCLEOTIDE SEQUENCE [LARGE SCALE GENOMIC DNA]</scope>
    <source>
        <strain evidence="2">Uno3</strain>
    </source>
</reference>
<evidence type="ECO:0000313" key="1">
    <source>
        <dbReference type="EMBL" id="GCE11167.1"/>
    </source>
</evidence>
<proteinExistence type="predicted"/>
<protein>
    <submittedName>
        <fullName evidence="1">Uncharacterized protein</fullName>
    </submittedName>
</protein>
<accession>A0A401ZWD3</accession>